<dbReference type="Proteomes" id="UP000231542">
    <property type="component" value="Unassembled WGS sequence"/>
</dbReference>
<dbReference type="PANTHER" id="PTHR43574">
    <property type="entry name" value="EPIMERASE-RELATED"/>
    <property type="match status" value="1"/>
</dbReference>
<dbReference type="InterPro" id="IPR016040">
    <property type="entry name" value="NAD(P)-bd_dom"/>
</dbReference>
<feature type="domain" description="NAD(P)-binding" evidence="2">
    <location>
        <begin position="5"/>
        <end position="307"/>
    </location>
</feature>
<dbReference type="Gene3D" id="3.40.50.720">
    <property type="entry name" value="NAD(P)-binding Rossmann-like Domain"/>
    <property type="match status" value="1"/>
</dbReference>
<organism evidence="3 4">
    <name type="scientific">Candidatus Kerfeldbacteria bacterium CG08_land_8_20_14_0_20_40_16</name>
    <dbReference type="NCBI Taxonomy" id="2014244"/>
    <lineage>
        <taxon>Bacteria</taxon>
        <taxon>Candidatus Kerfeldiibacteriota</taxon>
    </lineage>
</organism>
<name>A0A2H0YVR5_9BACT</name>
<keyword evidence="1" id="KW-0520">NAD</keyword>
<evidence type="ECO:0000313" key="3">
    <source>
        <dbReference type="EMBL" id="PIS42581.1"/>
    </source>
</evidence>
<comment type="caution">
    <text evidence="3">The sequence shown here is derived from an EMBL/GenBank/DDBJ whole genome shotgun (WGS) entry which is preliminary data.</text>
</comment>
<gene>
    <name evidence="3" type="ORF">COT24_02835</name>
</gene>
<dbReference type="AlphaFoldDB" id="A0A2H0YVR5"/>
<reference evidence="3 4" key="1">
    <citation type="submission" date="2017-09" db="EMBL/GenBank/DDBJ databases">
        <title>Depth-based differentiation of microbial function through sediment-hosted aquifers and enrichment of novel symbionts in the deep terrestrial subsurface.</title>
        <authorList>
            <person name="Probst A.J."/>
            <person name="Ladd B."/>
            <person name="Jarett J.K."/>
            <person name="Geller-Mcgrath D.E."/>
            <person name="Sieber C.M."/>
            <person name="Emerson J.B."/>
            <person name="Anantharaman K."/>
            <person name="Thomas B.C."/>
            <person name="Malmstrom R."/>
            <person name="Stieglmeier M."/>
            <person name="Klingl A."/>
            <person name="Woyke T."/>
            <person name="Ryan C.M."/>
            <person name="Banfield J.F."/>
        </authorList>
    </citation>
    <scope>NUCLEOTIDE SEQUENCE [LARGE SCALE GENOMIC DNA]</scope>
    <source>
        <strain evidence="3">CG08_land_8_20_14_0_20_40_16</strain>
    </source>
</reference>
<dbReference type="EMBL" id="PEXU01000034">
    <property type="protein sequence ID" value="PIS42581.1"/>
    <property type="molecule type" value="Genomic_DNA"/>
</dbReference>
<evidence type="ECO:0000259" key="2">
    <source>
        <dbReference type="Pfam" id="PF16363"/>
    </source>
</evidence>
<dbReference type="Pfam" id="PF16363">
    <property type="entry name" value="GDP_Man_Dehyd"/>
    <property type="match status" value="1"/>
</dbReference>
<evidence type="ECO:0000256" key="1">
    <source>
        <dbReference type="ARBA" id="ARBA00023027"/>
    </source>
</evidence>
<dbReference type="SUPFAM" id="SSF51735">
    <property type="entry name" value="NAD(P)-binding Rossmann-fold domains"/>
    <property type="match status" value="1"/>
</dbReference>
<dbReference type="Gene3D" id="3.90.25.10">
    <property type="entry name" value="UDP-galactose 4-epimerase, domain 1"/>
    <property type="match status" value="1"/>
</dbReference>
<dbReference type="InterPro" id="IPR036291">
    <property type="entry name" value="NAD(P)-bd_dom_sf"/>
</dbReference>
<dbReference type="PRINTS" id="PR01713">
    <property type="entry name" value="NUCEPIMERASE"/>
</dbReference>
<protein>
    <submittedName>
        <fullName evidence="3">Epimerase</fullName>
    </submittedName>
</protein>
<sequence length="318" mass="36431">MTTILVTGGAGFIGSHICKKLVERDNVVICLDNLNNYYSPLRKIENIKPFLEKNNFFLHVVDVTNKTALEEVFKKHKIDKIVHLAARAGVRPSIEQPLLYQETNVQGTVNLLELSKKYGIKNFIFGSSSSVYGKNKKIPFSEEDNVDYPISPYAASKKACELFCYTYSHLTNLNIVCLRFFTVYGPQGRPDMAPYLFTEWIHQGKELIRYGNGTTRRDYTYIDDIIQGILVALEKNFKFEIINLGNSQTVELSYFINVIENLLGKKALIKEMPEQPGDVPLTYADISKAQKLLEFNPKTKIEEGMEKFVKWYLNNQNK</sequence>
<accession>A0A2H0YVR5</accession>
<evidence type="ECO:0000313" key="4">
    <source>
        <dbReference type="Proteomes" id="UP000231542"/>
    </source>
</evidence>
<proteinExistence type="predicted"/>